<dbReference type="Pfam" id="PF04082">
    <property type="entry name" value="Fungal_trans"/>
    <property type="match status" value="1"/>
</dbReference>
<dbReference type="GO" id="GO:0003677">
    <property type="term" value="F:DNA binding"/>
    <property type="evidence" value="ECO:0007669"/>
    <property type="project" value="InterPro"/>
</dbReference>
<sequence length="213" mass="24980">MHGILYFLLREYITLSDPLCKQYNLKAHLARCEKSLNAGLEAYDIIKAQEEFKPLLCSSLISMAVSHCQMLEYHRERTYQSGRTRNAEAMRRLFWTLYVFDKNMSLLWRQASCFQDLEIDANYPALPADPALRPWDESFLVAIKLGKFQGQIYNSLYSVSALKMGRVERTCHIKELTGSMRRLQEELEHMQIDSSQVCHSQIFELFRKHWGVM</sequence>
<dbReference type="GO" id="GO:0003700">
    <property type="term" value="F:DNA-binding transcription factor activity"/>
    <property type="evidence" value="ECO:0007669"/>
    <property type="project" value="InterPro"/>
</dbReference>
<dbReference type="PANTHER" id="PTHR46910:SF25">
    <property type="entry name" value="ABC-TRANSPORTER-REGULATING TRANSCRIPTION FACTOR"/>
    <property type="match status" value="1"/>
</dbReference>
<gene>
    <name evidence="3" type="ORF">NEMBOFW57_009162</name>
</gene>
<dbReference type="InterPro" id="IPR050987">
    <property type="entry name" value="AtrR-like"/>
</dbReference>
<dbReference type="AlphaFoldDB" id="A0AAD4HXZ2"/>
<dbReference type="SMART" id="SM00906">
    <property type="entry name" value="Fungal_trans"/>
    <property type="match status" value="1"/>
</dbReference>
<evidence type="ECO:0000259" key="2">
    <source>
        <dbReference type="SMART" id="SM00906"/>
    </source>
</evidence>
<organism evidence="3 4">
    <name type="scientific">Staphylotrichum longicolle</name>
    <dbReference type="NCBI Taxonomy" id="669026"/>
    <lineage>
        <taxon>Eukaryota</taxon>
        <taxon>Fungi</taxon>
        <taxon>Dikarya</taxon>
        <taxon>Ascomycota</taxon>
        <taxon>Pezizomycotina</taxon>
        <taxon>Sordariomycetes</taxon>
        <taxon>Sordariomycetidae</taxon>
        <taxon>Sordariales</taxon>
        <taxon>Chaetomiaceae</taxon>
        <taxon>Staphylotrichum</taxon>
    </lineage>
</organism>
<evidence type="ECO:0000313" key="4">
    <source>
        <dbReference type="Proteomes" id="UP001197093"/>
    </source>
</evidence>
<name>A0AAD4HXZ2_9PEZI</name>
<dbReference type="GO" id="GO:0008270">
    <property type="term" value="F:zinc ion binding"/>
    <property type="evidence" value="ECO:0007669"/>
    <property type="project" value="InterPro"/>
</dbReference>
<keyword evidence="4" id="KW-1185">Reference proteome</keyword>
<dbReference type="EMBL" id="JAHCVI010000004">
    <property type="protein sequence ID" value="KAG7286845.1"/>
    <property type="molecule type" value="Genomic_DNA"/>
</dbReference>
<dbReference type="PANTHER" id="PTHR46910">
    <property type="entry name" value="TRANSCRIPTION FACTOR PDR1"/>
    <property type="match status" value="1"/>
</dbReference>
<dbReference type="CDD" id="cd12148">
    <property type="entry name" value="fungal_TF_MHR"/>
    <property type="match status" value="1"/>
</dbReference>
<dbReference type="Proteomes" id="UP001197093">
    <property type="component" value="Unassembled WGS sequence"/>
</dbReference>
<dbReference type="GO" id="GO:0006351">
    <property type="term" value="P:DNA-templated transcription"/>
    <property type="evidence" value="ECO:0007669"/>
    <property type="project" value="InterPro"/>
</dbReference>
<feature type="domain" description="Xylanolytic transcriptional activator regulatory" evidence="2">
    <location>
        <begin position="57"/>
        <end position="130"/>
    </location>
</feature>
<protein>
    <recommendedName>
        <fullName evidence="2">Xylanolytic transcriptional activator regulatory domain-containing protein</fullName>
    </recommendedName>
</protein>
<evidence type="ECO:0000313" key="3">
    <source>
        <dbReference type="EMBL" id="KAG7286845.1"/>
    </source>
</evidence>
<dbReference type="InterPro" id="IPR007219">
    <property type="entry name" value="XnlR_reg_dom"/>
</dbReference>
<evidence type="ECO:0000256" key="1">
    <source>
        <dbReference type="ARBA" id="ARBA00023242"/>
    </source>
</evidence>
<accession>A0AAD4HXZ2</accession>
<keyword evidence="1" id="KW-0539">Nucleus</keyword>
<proteinExistence type="predicted"/>
<comment type="caution">
    <text evidence="3">The sequence shown here is derived from an EMBL/GenBank/DDBJ whole genome shotgun (WGS) entry which is preliminary data.</text>
</comment>
<reference evidence="3" key="1">
    <citation type="submission" date="2023-02" db="EMBL/GenBank/DDBJ databases">
        <authorList>
            <person name="Palmer J.M."/>
        </authorList>
    </citation>
    <scope>NUCLEOTIDE SEQUENCE</scope>
    <source>
        <strain evidence="3">FW57</strain>
    </source>
</reference>